<protein>
    <submittedName>
        <fullName evidence="2">Uncharacterized protein</fullName>
    </submittedName>
</protein>
<name>A0AA39XBM8_9PEZI</name>
<sequence>MSTHQTARTQYITTPGGTKLAYRRLGTSTPNTPLLILTHFRSVIYKLDPSSSTSSPPPAPSSPSTTPATASACPTPSPQQPSNLPTTSSSSSPSSARQKSTSSASASADTWNEALMKSIEKIITYENYFNATTMVRSVSGKRTEMLKWSTLEAGILFQCV</sequence>
<proteinExistence type="predicted"/>
<gene>
    <name evidence="2" type="ORF">B0T17DRAFT_529666</name>
</gene>
<dbReference type="AlphaFoldDB" id="A0AA39XBM8"/>
<evidence type="ECO:0000256" key="1">
    <source>
        <dbReference type="SAM" id="MobiDB-lite"/>
    </source>
</evidence>
<feature type="compositionally biased region" description="Low complexity" evidence="1">
    <location>
        <begin position="62"/>
        <end position="107"/>
    </location>
</feature>
<evidence type="ECO:0000313" key="2">
    <source>
        <dbReference type="EMBL" id="KAK0630939.1"/>
    </source>
</evidence>
<evidence type="ECO:0000313" key="3">
    <source>
        <dbReference type="Proteomes" id="UP001174934"/>
    </source>
</evidence>
<dbReference type="Proteomes" id="UP001174934">
    <property type="component" value="Unassembled WGS sequence"/>
</dbReference>
<keyword evidence="3" id="KW-1185">Reference proteome</keyword>
<reference evidence="2" key="1">
    <citation type="submission" date="2023-06" db="EMBL/GenBank/DDBJ databases">
        <title>Genome-scale phylogeny and comparative genomics of the fungal order Sordariales.</title>
        <authorList>
            <consortium name="Lawrence Berkeley National Laboratory"/>
            <person name="Hensen N."/>
            <person name="Bonometti L."/>
            <person name="Westerberg I."/>
            <person name="Brannstrom I.O."/>
            <person name="Guillou S."/>
            <person name="Cros-Aarteil S."/>
            <person name="Calhoun S."/>
            <person name="Haridas S."/>
            <person name="Kuo A."/>
            <person name="Mondo S."/>
            <person name="Pangilinan J."/>
            <person name="Riley R."/>
            <person name="LaButti K."/>
            <person name="Andreopoulos B."/>
            <person name="Lipzen A."/>
            <person name="Chen C."/>
            <person name="Yanf M."/>
            <person name="Daum C."/>
            <person name="Ng V."/>
            <person name="Clum A."/>
            <person name="Steindorff A."/>
            <person name="Ohm R."/>
            <person name="Martin F."/>
            <person name="Silar P."/>
            <person name="Natvig D."/>
            <person name="Lalanne C."/>
            <person name="Gautier V."/>
            <person name="Ament-velasquez S.L."/>
            <person name="Kruys A."/>
            <person name="Hutchinson M.I."/>
            <person name="Powell A.J."/>
            <person name="Barry K."/>
            <person name="Miller A.N."/>
            <person name="Grigoriev I.V."/>
            <person name="Debuchy R."/>
            <person name="Gladieux P."/>
            <person name="Thoren M.H."/>
            <person name="Johannesson H."/>
        </authorList>
    </citation>
    <scope>NUCLEOTIDE SEQUENCE</scope>
    <source>
        <strain evidence="2">SMH3391-2</strain>
    </source>
</reference>
<organism evidence="2 3">
    <name type="scientific">Bombardia bombarda</name>
    <dbReference type="NCBI Taxonomy" id="252184"/>
    <lineage>
        <taxon>Eukaryota</taxon>
        <taxon>Fungi</taxon>
        <taxon>Dikarya</taxon>
        <taxon>Ascomycota</taxon>
        <taxon>Pezizomycotina</taxon>
        <taxon>Sordariomycetes</taxon>
        <taxon>Sordariomycetidae</taxon>
        <taxon>Sordariales</taxon>
        <taxon>Lasiosphaeriaceae</taxon>
        <taxon>Bombardia</taxon>
    </lineage>
</organism>
<accession>A0AA39XBM8</accession>
<dbReference type="EMBL" id="JAULSR010000002">
    <property type="protein sequence ID" value="KAK0630939.1"/>
    <property type="molecule type" value="Genomic_DNA"/>
</dbReference>
<comment type="caution">
    <text evidence="2">The sequence shown here is derived from an EMBL/GenBank/DDBJ whole genome shotgun (WGS) entry which is preliminary data.</text>
</comment>
<feature type="region of interest" description="Disordered" evidence="1">
    <location>
        <begin position="48"/>
        <end position="107"/>
    </location>
</feature>